<evidence type="ECO:0008006" key="4">
    <source>
        <dbReference type="Google" id="ProtNLM"/>
    </source>
</evidence>
<dbReference type="AlphaFoldDB" id="A0A6N7PYV6"/>
<evidence type="ECO:0000256" key="1">
    <source>
        <dbReference type="SAM" id="SignalP"/>
    </source>
</evidence>
<comment type="caution">
    <text evidence="2">The sequence shown here is derived from an EMBL/GenBank/DDBJ whole genome shotgun (WGS) entry which is preliminary data.</text>
</comment>
<dbReference type="EMBL" id="WJIE01000008">
    <property type="protein sequence ID" value="MRG95465.1"/>
    <property type="molecule type" value="Genomic_DNA"/>
</dbReference>
<dbReference type="Proteomes" id="UP000440224">
    <property type="component" value="Unassembled WGS sequence"/>
</dbReference>
<protein>
    <recommendedName>
        <fullName evidence="4">Lipoprotein</fullName>
    </recommendedName>
</protein>
<accession>A0A6N7PYV6</accession>
<gene>
    <name evidence="2" type="ORF">GF068_26625</name>
</gene>
<feature type="chain" id="PRO_5026948370" description="Lipoprotein" evidence="1">
    <location>
        <begin position="20"/>
        <end position="400"/>
    </location>
</feature>
<dbReference type="PROSITE" id="PS51257">
    <property type="entry name" value="PROKAR_LIPOPROTEIN"/>
    <property type="match status" value="1"/>
</dbReference>
<name>A0A6N7PYV6_9BACT</name>
<evidence type="ECO:0000313" key="2">
    <source>
        <dbReference type="EMBL" id="MRG95465.1"/>
    </source>
</evidence>
<proteinExistence type="predicted"/>
<keyword evidence="3" id="KW-1185">Reference proteome</keyword>
<dbReference type="OrthoDB" id="5480711at2"/>
<evidence type="ECO:0000313" key="3">
    <source>
        <dbReference type="Proteomes" id="UP000440224"/>
    </source>
</evidence>
<keyword evidence="1" id="KW-0732">Signal</keyword>
<dbReference type="RefSeq" id="WP_153822290.1">
    <property type="nucleotide sequence ID" value="NZ_WJIE01000008.1"/>
</dbReference>
<sequence>MKYEFHGVCAALLALVVSAGCGEAPISESVEAEPIGENEEALSDCSIDATKELFITDLSVIQDARATGIGPWSFGYVVREMAKGNDEQEFIERFMESWLADQVVDGLTIKARSRMESLVLAPWRAKSADGKTYDLDKAPMSLLGIVYRLDLRKLRNFGAGAGEGRMIYNVHGPDGRALPFTLIFEYRLPANRGQTAESWAKEFHALGALPFGPEYNKKLEALTEKFVTAKARQGMPPGTVLNQLRSNEIALTFGDEEPLWELRQFEVDRKGFLVPASVGLTPDLIHNNTPLLADYVRQNERLILEGNHKVGSRFKGKAFNGGSARVPTRDFTWQVPGVEEDVRKAFSLNTCNGCHAGETGTNFLHVSRSRTGPETVLSDHVLTTDFPFRVQELKAVVCKD</sequence>
<reference evidence="2 3" key="1">
    <citation type="submission" date="2019-10" db="EMBL/GenBank/DDBJ databases">
        <title>A soil myxobacterium in the family Polyangiaceae.</title>
        <authorList>
            <person name="Li Y."/>
            <person name="Wang J."/>
        </authorList>
    </citation>
    <scope>NUCLEOTIDE SEQUENCE [LARGE SCALE GENOMIC DNA]</scope>
    <source>
        <strain evidence="2 3">DSM 14734</strain>
    </source>
</reference>
<feature type="signal peptide" evidence="1">
    <location>
        <begin position="1"/>
        <end position="19"/>
    </location>
</feature>
<organism evidence="2 3">
    <name type="scientific">Polyangium spumosum</name>
    <dbReference type="NCBI Taxonomy" id="889282"/>
    <lineage>
        <taxon>Bacteria</taxon>
        <taxon>Pseudomonadati</taxon>
        <taxon>Myxococcota</taxon>
        <taxon>Polyangia</taxon>
        <taxon>Polyangiales</taxon>
        <taxon>Polyangiaceae</taxon>
        <taxon>Polyangium</taxon>
    </lineage>
</organism>